<evidence type="ECO:0000313" key="3">
    <source>
        <dbReference type="EMBL" id="VAW45398.1"/>
    </source>
</evidence>
<gene>
    <name evidence="3" type="ORF">MNBD_GAMMA04-90</name>
</gene>
<protein>
    <submittedName>
        <fullName evidence="3">Diguanylate cyclase/phosphodiesterase (GGDEF &amp; EAL domains) with PAS/PAC sensor(S)</fullName>
    </submittedName>
</protein>
<sequence length="404" mass="45437">MSYAAQQRKKIVLILVLSFFVVGTLAIFVVRDTTQFFIEKQAEEVAKIVGTFAKTARSVYANEAIAKLKSDGFGSHVDSEIHEGYIPIPAQFLKALGKATEQNTANLFHYRPVSRWNIEPSQGVSSDFLKWAWPQLEAQDQANPKDPIAWQPIFRIEEENGINVFRYLTADPATSASCVACHNHYETTENVKKIRELSGVPLGKSWKQHQLLGALEITIPLSRIEHVAEEQLNRAVLWIAVIFLGCLALIGGIYFLNARLHRNIENLSWEASHDPMTDLLNRRAFEREAESLWEEVIDSDKEHSLLFLDLDKFKAVNDTYGHHAGDAVLKAVAECLSCERREYDLVARLGGDEFALLLPYCSVDVGMLVAKRILRKIDSIQIDWKGEVLTVGVSIGLAKMDKDS</sequence>
<dbReference type="CDD" id="cd01949">
    <property type="entry name" value="GGDEF"/>
    <property type="match status" value="1"/>
</dbReference>
<dbReference type="Gene3D" id="3.30.70.270">
    <property type="match status" value="1"/>
</dbReference>
<organism evidence="3">
    <name type="scientific">hydrothermal vent metagenome</name>
    <dbReference type="NCBI Taxonomy" id="652676"/>
    <lineage>
        <taxon>unclassified sequences</taxon>
        <taxon>metagenomes</taxon>
        <taxon>ecological metagenomes</taxon>
    </lineage>
</organism>
<dbReference type="NCBIfam" id="TIGR00254">
    <property type="entry name" value="GGDEF"/>
    <property type="match status" value="1"/>
</dbReference>
<evidence type="ECO:0000256" key="1">
    <source>
        <dbReference type="SAM" id="Phobius"/>
    </source>
</evidence>
<dbReference type="InterPro" id="IPR000160">
    <property type="entry name" value="GGDEF_dom"/>
</dbReference>
<feature type="non-terminal residue" evidence="3">
    <location>
        <position position="404"/>
    </location>
</feature>
<feature type="domain" description="GGDEF" evidence="2">
    <location>
        <begin position="301"/>
        <end position="404"/>
    </location>
</feature>
<keyword evidence="1" id="KW-0812">Transmembrane</keyword>
<proteinExistence type="predicted"/>
<dbReference type="EMBL" id="UOFB01000080">
    <property type="protein sequence ID" value="VAW45398.1"/>
    <property type="molecule type" value="Genomic_DNA"/>
</dbReference>
<feature type="transmembrane region" description="Helical" evidence="1">
    <location>
        <begin position="235"/>
        <end position="256"/>
    </location>
</feature>
<dbReference type="InterPro" id="IPR043128">
    <property type="entry name" value="Rev_trsase/Diguanyl_cyclase"/>
</dbReference>
<accession>A0A3B0VP35</accession>
<dbReference type="AlphaFoldDB" id="A0A3B0VP35"/>
<dbReference type="InterPro" id="IPR052163">
    <property type="entry name" value="DGC-Regulatory_Protein"/>
</dbReference>
<reference evidence="3" key="1">
    <citation type="submission" date="2018-06" db="EMBL/GenBank/DDBJ databases">
        <authorList>
            <person name="Zhirakovskaya E."/>
        </authorList>
    </citation>
    <scope>NUCLEOTIDE SEQUENCE</scope>
</reference>
<dbReference type="PROSITE" id="PS50887">
    <property type="entry name" value="GGDEF"/>
    <property type="match status" value="1"/>
</dbReference>
<feature type="transmembrane region" description="Helical" evidence="1">
    <location>
        <begin position="12"/>
        <end position="30"/>
    </location>
</feature>
<dbReference type="InterPro" id="IPR029787">
    <property type="entry name" value="Nucleotide_cyclase"/>
</dbReference>
<dbReference type="Pfam" id="PF11845">
    <property type="entry name" value="Tll0287-like"/>
    <property type="match status" value="1"/>
</dbReference>
<dbReference type="SMART" id="SM00267">
    <property type="entry name" value="GGDEF"/>
    <property type="match status" value="1"/>
</dbReference>
<keyword evidence="1" id="KW-0472">Membrane</keyword>
<dbReference type="PANTHER" id="PTHR46663:SF2">
    <property type="entry name" value="GGDEF DOMAIN-CONTAINING PROTEIN"/>
    <property type="match status" value="1"/>
</dbReference>
<name>A0A3B0VP35_9ZZZZ</name>
<evidence type="ECO:0000259" key="2">
    <source>
        <dbReference type="PROSITE" id="PS50887"/>
    </source>
</evidence>
<dbReference type="Pfam" id="PF00990">
    <property type="entry name" value="GGDEF"/>
    <property type="match status" value="1"/>
</dbReference>
<keyword evidence="1" id="KW-1133">Transmembrane helix</keyword>
<dbReference type="SUPFAM" id="SSF55073">
    <property type="entry name" value="Nucleotide cyclase"/>
    <property type="match status" value="1"/>
</dbReference>
<dbReference type="PANTHER" id="PTHR46663">
    <property type="entry name" value="DIGUANYLATE CYCLASE DGCT-RELATED"/>
    <property type="match status" value="1"/>
</dbReference>
<dbReference type="InterPro" id="IPR021796">
    <property type="entry name" value="Tll0287-like_dom"/>
</dbReference>